<accession>A0ABX8YSX5</accession>
<organism evidence="2 3">
    <name type="scientific">Pseudomonas germanica</name>
    <dbReference type="NCBI Taxonomy" id="2815720"/>
    <lineage>
        <taxon>Bacteria</taxon>
        <taxon>Pseudomonadati</taxon>
        <taxon>Pseudomonadota</taxon>
        <taxon>Gammaproteobacteria</taxon>
        <taxon>Pseudomonadales</taxon>
        <taxon>Pseudomonadaceae</taxon>
        <taxon>Pseudomonas</taxon>
    </lineage>
</organism>
<dbReference type="InterPro" id="IPR007684">
    <property type="entry name" value="Znf_Ogr/Delta"/>
</dbReference>
<reference evidence="2 3" key="1">
    <citation type="journal article" date="2022" name="Int. J. Syst. Evol. Microbiol.">
        <title>Pseudomonas germanica sp. nov., isolated from Iris germanica rhizomes.</title>
        <authorList>
            <person name="Atanasov K.E."/>
            <person name="Galbis D.M."/>
            <person name="Gallego J."/>
            <person name="Serpico A."/>
            <person name="Bosch M."/>
            <person name="Altabella T."/>
            <person name="Ferrer A."/>
        </authorList>
    </citation>
    <scope>NUCLEOTIDE SEQUENCE [LARGE SCALE GENOMIC DNA]</scope>
    <source>
        <strain evidence="2 3">FIT28</strain>
    </source>
</reference>
<dbReference type="Proteomes" id="UP000824588">
    <property type="component" value="Chromosome"/>
</dbReference>
<sequence length="78" mass="8981">MTVSCKACDEKGRIVSREELSLEFARLYCQCGSTACGHTWVTNLKFLHTLNPLAQAVDRLLFDRLRALPREKQHDLFE</sequence>
<evidence type="ECO:0000313" key="3">
    <source>
        <dbReference type="Proteomes" id="UP000824588"/>
    </source>
</evidence>
<keyword evidence="3" id="KW-1185">Reference proteome</keyword>
<dbReference type="RefSeq" id="WP_220558028.1">
    <property type="nucleotide sequence ID" value="NZ_CP071586.1"/>
</dbReference>
<dbReference type="Pfam" id="PF04606">
    <property type="entry name" value="Ogr_Delta"/>
    <property type="match status" value="1"/>
</dbReference>
<name>A0ABX8YSX5_9PSED</name>
<feature type="domain" description="Zinc finger Ogr/Delta-type" evidence="1">
    <location>
        <begin position="5"/>
        <end position="50"/>
    </location>
</feature>
<proteinExistence type="predicted"/>
<evidence type="ECO:0000259" key="1">
    <source>
        <dbReference type="Pfam" id="PF04606"/>
    </source>
</evidence>
<evidence type="ECO:0000313" key="2">
    <source>
        <dbReference type="EMBL" id="QYY83040.1"/>
    </source>
</evidence>
<gene>
    <name evidence="2" type="ORF">J0G10_06195</name>
</gene>
<protein>
    <submittedName>
        <fullName evidence="2">Ogr/Delta-like zinc finger family protein</fullName>
    </submittedName>
</protein>
<dbReference type="EMBL" id="CP071586">
    <property type="protein sequence ID" value="QYY83040.1"/>
    <property type="molecule type" value="Genomic_DNA"/>
</dbReference>